<accession>A0A0N0BKD2</accession>
<sequence>METPEKRRKSKNAANTQHPQRYCPPSFLVNRMSLSDDKIELGVPARLNLLVLTVLTDI</sequence>
<evidence type="ECO:0000313" key="3">
    <source>
        <dbReference type="Proteomes" id="UP000053105"/>
    </source>
</evidence>
<protein>
    <submittedName>
        <fullName evidence="2">Uncharacterized protein</fullName>
    </submittedName>
</protein>
<keyword evidence="3" id="KW-1185">Reference proteome</keyword>
<name>A0A0N0BKD2_9HYME</name>
<dbReference type="EMBL" id="KQ435700">
    <property type="protein sequence ID" value="KOX80438.1"/>
    <property type="molecule type" value="Genomic_DNA"/>
</dbReference>
<feature type="compositionally biased region" description="Basic residues" evidence="1">
    <location>
        <begin position="1"/>
        <end position="11"/>
    </location>
</feature>
<evidence type="ECO:0000313" key="2">
    <source>
        <dbReference type="EMBL" id="KOX80438.1"/>
    </source>
</evidence>
<gene>
    <name evidence="2" type="ORF">WN51_12921</name>
</gene>
<dbReference type="Proteomes" id="UP000053105">
    <property type="component" value="Unassembled WGS sequence"/>
</dbReference>
<feature type="region of interest" description="Disordered" evidence="1">
    <location>
        <begin position="1"/>
        <end position="24"/>
    </location>
</feature>
<dbReference type="OrthoDB" id="10385108at2759"/>
<evidence type="ECO:0000256" key="1">
    <source>
        <dbReference type="SAM" id="MobiDB-lite"/>
    </source>
</evidence>
<organism evidence="2 3">
    <name type="scientific">Melipona quadrifasciata</name>
    <dbReference type="NCBI Taxonomy" id="166423"/>
    <lineage>
        <taxon>Eukaryota</taxon>
        <taxon>Metazoa</taxon>
        <taxon>Ecdysozoa</taxon>
        <taxon>Arthropoda</taxon>
        <taxon>Hexapoda</taxon>
        <taxon>Insecta</taxon>
        <taxon>Pterygota</taxon>
        <taxon>Neoptera</taxon>
        <taxon>Endopterygota</taxon>
        <taxon>Hymenoptera</taxon>
        <taxon>Apocrita</taxon>
        <taxon>Aculeata</taxon>
        <taxon>Apoidea</taxon>
        <taxon>Anthophila</taxon>
        <taxon>Apidae</taxon>
        <taxon>Melipona</taxon>
    </lineage>
</organism>
<proteinExistence type="predicted"/>
<reference evidence="2 3" key="1">
    <citation type="submission" date="2015-07" db="EMBL/GenBank/DDBJ databases">
        <title>The genome of Melipona quadrifasciata.</title>
        <authorList>
            <person name="Pan H."/>
            <person name="Kapheim K."/>
        </authorList>
    </citation>
    <scope>NUCLEOTIDE SEQUENCE [LARGE SCALE GENOMIC DNA]</scope>
    <source>
        <strain evidence="2">0111107301</strain>
        <tissue evidence="2">Whole body</tissue>
    </source>
</reference>
<dbReference type="AlphaFoldDB" id="A0A0N0BKD2"/>